<evidence type="ECO:0000256" key="5">
    <source>
        <dbReference type="ARBA" id="ARBA00038437"/>
    </source>
</evidence>
<dbReference type="InterPro" id="IPR027417">
    <property type="entry name" value="P-loop_NTPase"/>
</dbReference>
<dbReference type="InterPro" id="IPR005580">
    <property type="entry name" value="DbpA/CsdA_RNA-bd_dom"/>
</dbReference>
<dbReference type="CDD" id="cd12501">
    <property type="entry name" value="RRM_EcDbpA_like"/>
    <property type="match status" value="1"/>
</dbReference>
<dbReference type="CDD" id="cd00268">
    <property type="entry name" value="DEADc"/>
    <property type="match status" value="1"/>
</dbReference>
<evidence type="ECO:0000259" key="9">
    <source>
        <dbReference type="PROSITE" id="PS51192"/>
    </source>
</evidence>
<feature type="region of interest" description="Disordered" evidence="8">
    <location>
        <begin position="12"/>
        <end position="72"/>
    </location>
</feature>
<evidence type="ECO:0000256" key="2">
    <source>
        <dbReference type="ARBA" id="ARBA00022801"/>
    </source>
</evidence>
<feature type="domain" description="Helicase C-terminal" evidence="10">
    <location>
        <begin position="316"/>
        <end position="479"/>
    </location>
</feature>
<dbReference type="GO" id="GO:0003724">
    <property type="term" value="F:RNA helicase activity"/>
    <property type="evidence" value="ECO:0007669"/>
    <property type="project" value="InterPro"/>
</dbReference>
<dbReference type="Gene3D" id="3.30.70.330">
    <property type="match status" value="1"/>
</dbReference>
<dbReference type="GO" id="GO:0003676">
    <property type="term" value="F:nucleic acid binding"/>
    <property type="evidence" value="ECO:0007669"/>
    <property type="project" value="InterPro"/>
</dbReference>
<dbReference type="CDD" id="cd18787">
    <property type="entry name" value="SF2_C_DEAD"/>
    <property type="match status" value="1"/>
</dbReference>
<feature type="compositionally biased region" description="Basic and acidic residues" evidence="8">
    <location>
        <begin position="58"/>
        <end position="72"/>
    </location>
</feature>
<name>A0A0P9UCG9_PSEA0</name>
<keyword evidence="2 7" id="KW-0378">Hydrolase</keyword>
<evidence type="ECO:0000256" key="8">
    <source>
        <dbReference type="SAM" id="MobiDB-lite"/>
    </source>
</evidence>
<dbReference type="SMART" id="SM00490">
    <property type="entry name" value="HELICc"/>
    <property type="match status" value="1"/>
</dbReference>
<evidence type="ECO:0000256" key="3">
    <source>
        <dbReference type="ARBA" id="ARBA00022806"/>
    </source>
</evidence>
<dbReference type="Pfam" id="PF03880">
    <property type="entry name" value="DbpA"/>
    <property type="match status" value="1"/>
</dbReference>
<dbReference type="InterPro" id="IPR012677">
    <property type="entry name" value="Nucleotide-bd_a/b_plait_sf"/>
</dbReference>
<dbReference type="EMBL" id="LJQI01000340">
    <property type="protein sequence ID" value="KPX23429.1"/>
    <property type="molecule type" value="Genomic_DNA"/>
</dbReference>
<dbReference type="GO" id="GO:0005829">
    <property type="term" value="C:cytosol"/>
    <property type="evidence" value="ECO:0007669"/>
    <property type="project" value="TreeGrafter"/>
</dbReference>
<feature type="domain" description="DEAD-box RNA helicase Q" evidence="11">
    <location>
        <begin position="95"/>
        <end position="123"/>
    </location>
</feature>
<keyword evidence="4 7" id="KW-0067">ATP-binding</keyword>
<comment type="similarity">
    <text evidence="5 7">Belongs to the DEAD box helicase family.</text>
</comment>
<dbReference type="PANTHER" id="PTHR47959:SF10">
    <property type="entry name" value="ATP-DEPENDENT RNA HELICASE RHLB"/>
    <property type="match status" value="1"/>
</dbReference>
<dbReference type="PROSITE" id="PS00039">
    <property type="entry name" value="DEAD_ATP_HELICASE"/>
    <property type="match status" value="1"/>
</dbReference>
<dbReference type="Pfam" id="PF00271">
    <property type="entry name" value="Helicase_C"/>
    <property type="match status" value="1"/>
</dbReference>
<dbReference type="AlphaFoldDB" id="A0A0P9UCG9"/>
<accession>A0A0P9UCG9</accession>
<sequence length="559" mass="61616">MTVLKALKKMFGKSEAEQRAPGPTAFIPASPAAAGDIPDHAQTQLSDTVNEPSKARAPRTDKPRAERPRRERVVKPFAPAWKLEDFVVEPQEGKTRFHDFNLAPELMHAIQDLGFPYCTPIQAGVLGFTLKGKDAIGRAQTGTGKTAAFLISIIEQLTQTPPPAERYMGEPRALIIAPTRELVVQIAKDAADLTKYTNLNVMTFVGGMDFDKQLKQLEARHCDILVATPGRLLDFNQRGEVHLDMVEVMVLDEADRMLDMGFIPQVRQIIRQTPHKGERQTLLFSATYPVGIKQLSSKFMRDPQTVKVEALHADSQIEQIFYEISPEQRLEAVVKVLGHFRPASCVAFCFTKQQVQEVVDHLTAKGMSAVGLHGDLEQRDRDQVLAMFANRSTSVLVATDVAARGLDIDALDMVINVELARDSEIHIHRVGRTGRAGEKGIAVSLVAPSESQRARAIEELQKAPLNWQQYDQLSVKEGGKLLPTMTTLCIGSGRKDKLRPGDILGALTGEAGIAGTQVGKIAIFDFQAYVAVERSMAKQALERLNNGKIKGKSLRVRIL</sequence>
<comment type="caution">
    <text evidence="12">The sequence shown here is derived from an EMBL/GenBank/DDBJ whole genome shotgun (WGS) entry which is preliminary data.</text>
</comment>
<dbReference type="PROSITE" id="PS51192">
    <property type="entry name" value="HELICASE_ATP_BIND_1"/>
    <property type="match status" value="1"/>
</dbReference>
<evidence type="ECO:0000256" key="6">
    <source>
        <dbReference type="PROSITE-ProRule" id="PRU00552"/>
    </source>
</evidence>
<protein>
    <submittedName>
        <fullName evidence="12">ATP-dependent RNA helicase DbpA</fullName>
    </submittedName>
</protein>
<gene>
    <name evidence="12" type="ORF">ALO70_02432</name>
</gene>
<feature type="compositionally biased region" description="Polar residues" evidence="8">
    <location>
        <begin position="41"/>
        <end position="51"/>
    </location>
</feature>
<dbReference type="PROSITE" id="PS51195">
    <property type="entry name" value="Q_MOTIF"/>
    <property type="match status" value="1"/>
</dbReference>
<dbReference type="PROSITE" id="PS51194">
    <property type="entry name" value="HELICASE_CTER"/>
    <property type="match status" value="1"/>
</dbReference>
<dbReference type="NCBIfam" id="NF008744">
    <property type="entry name" value="PRK11776.1"/>
    <property type="match status" value="1"/>
</dbReference>
<dbReference type="SMART" id="SM00487">
    <property type="entry name" value="DEXDc"/>
    <property type="match status" value="1"/>
</dbReference>
<dbReference type="InterPro" id="IPR011545">
    <property type="entry name" value="DEAD/DEAH_box_helicase_dom"/>
</dbReference>
<evidence type="ECO:0000313" key="13">
    <source>
        <dbReference type="Proteomes" id="UP000050490"/>
    </source>
</evidence>
<evidence type="ECO:0000259" key="10">
    <source>
        <dbReference type="PROSITE" id="PS51194"/>
    </source>
</evidence>
<dbReference type="SUPFAM" id="SSF52540">
    <property type="entry name" value="P-loop containing nucleoside triphosphate hydrolases"/>
    <property type="match status" value="1"/>
</dbReference>
<dbReference type="PATRIC" id="fig|129137.4.peg.3517"/>
<organism evidence="12 13">
    <name type="scientific">Pseudomonas amygdali pv. eriobotryae</name>
    <dbReference type="NCBI Taxonomy" id="129137"/>
    <lineage>
        <taxon>Bacteria</taxon>
        <taxon>Pseudomonadati</taxon>
        <taxon>Pseudomonadota</taxon>
        <taxon>Gammaproteobacteria</taxon>
        <taxon>Pseudomonadales</taxon>
        <taxon>Pseudomonadaceae</taxon>
        <taxon>Pseudomonas</taxon>
        <taxon>Pseudomonas amygdali</taxon>
    </lineage>
</organism>
<feature type="short sequence motif" description="Q motif" evidence="6">
    <location>
        <begin position="95"/>
        <end position="123"/>
    </location>
</feature>
<evidence type="ECO:0000313" key="12">
    <source>
        <dbReference type="EMBL" id="KPX23429.1"/>
    </source>
</evidence>
<dbReference type="InterPro" id="IPR000629">
    <property type="entry name" value="RNA-helicase_DEAD-box_CS"/>
</dbReference>
<evidence type="ECO:0000256" key="4">
    <source>
        <dbReference type="ARBA" id="ARBA00022840"/>
    </source>
</evidence>
<dbReference type="InterPro" id="IPR014001">
    <property type="entry name" value="Helicase_ATP-bd"/>
</dbReference>
<dbReference type="PANTHER" id="PTHR47959">
    <property type="entry name" value="ATP-DEPENDENT RNA HELICASE RHLE-RELATED"/>
    <property type="match status" value="1"/>
</dbReference>
<dbReference type="InterPro" id="IPR044742">
    <property type="entry name" value="DEAD/DEAH_RhlB"/>
</dbReference>
<evidence type="ECO:0000259" key="11">
    <source>
        <dbReference type="PROSITE" id="PS51195"/>
    </source>
</evidence>
<dbReference type="InterPro" id="IPR050079">
    <property type="entry name" value="DEAD_box_RNA_helicase"/>
</dbReference>
<evidence type="ECO:0000256" key="1">
    <source>
        <dbReference type="ARBA" id="ARBA00022741"/>
    </source>
</evidence>
<dbReference type="Pfam" id="PF00270">
    <property type="entry name" value="DEAD"/>
    <property type="match status" value="1"/>
</dbReference>
<keyword evidence="3 7" id="KW-0347">Helicase</keyword>
<keyword evidence="1 7" id="KW-0547">Nucleotide-binding</keyword>
<dbReference type="GO" id="GO:0016787">
    <property type="term" value="F:hydrolase activity"/>
    <property type="evidence" value="ECO:0007669"/>
    <property type="project" value="UniProtKB-KW"/>
</dbReference>
<proteinExistence type="inferred from homology"/>
<dbReference type="GO" id="GO:0005524">
    <property type="term" value="F:ATP binding"/>
    <property type="evidence" value="ECO:0007669"/>
    <property type="project" value="UniProtKB-KW"/>
</dbReference>
<evidence type="ECO:0000256" key="7">
    <source>
        <dbReference type="RuleBase" id="RU000492"/>
    </source>
</evidence>
<dbReference type="Gene3D" id="3.40.50.300">
    <property type="entry name" value="P-loop containing nucleotide triphosphate hydrolases"/>
    <property type="match status" value="2"/>
</dbReference>
<dbReference type="InterPro" id="IPR014014">
    <property type="entry name" value="RNA_helicase_DEAD_Q_motif"/>
</dbReference>
<dbReference type="Proteomes" id="UP000050490">
    <property type="component" value="Unassembled WGS sequence"/>
</dbReference>
<reference evidence="12 13" key="1">
    <citation type="submission" date="2015-09" db="EMBL/GenBank/DDBJ databases">
        <title>Genome announcement of multiple Pseudomonas syringae strains.</title>
        <authorList>
            <person name="Thakur S."/>
            <person name="Wang P.W."/>
            <person name="Gong Y."/>
            <person name="Weir B.S."/>
            <person name="Guttman D.S."/>
        </authorList>
    </citation>
    <scope>NUCLEOTIDE SEQUENCE [LARGE SCALE GENOMIC DNA]</scope>
    <source>
        <strain evidence="12 13">ICMP4455</strain>
    </source>
</reference>
<feature type="domain" description="Helicase ATP-binding" evidence="9">
    <location>
        <begin position="126"/>
        <end position="306"/>
    </location>
</feature>
<dbReference type="InterPro" id="IPR001650">
    <property type="entry name" value="Helicase_C-like"/>
</dbReference>